<feature type="transmembrane region" description="Helical" evidence="8">
    <location>
        <begin position="53"/>
        <end position="73"/>
    </location>
</feature>
<feature type="transmembrane region" description="Helical" evidence="8">
    <location>
        <begin position="112"/>
        <end position="136"/>
    </location>
</feature>
<dbReference type="PROSITE" id="PS50850">
    <property type="entry name" value="MFS"/>
    <property type="match status" value="1"/>
</dbReference>
<keyword evidence="3" id="KW-0813">Transport</keyword>
<feature type="transmembrane region" description="Helical" evidence="8">
    <location>
        <begin position="85"/>
        <end position="106"/>
    </location>
</feature>
<dbReference type="InterPro" id="IPR001958">
    <property type="entry name" value="Tet-R_TetA/multi-R_MdtG-like"/>
</dbReference>
<feature type="transmembrane region" description="Helical" evidence="8">
    <location>
        <begin position="226"/>
        <end position="248"/>
    </location>
</feature>
<evidence type="ECO:0000256" key="8">
    <source>
        <dbReference type="SAM" id="Phobius"/>
    </source>
</evidence>
<feature type="transmembrane region" description="Helical" evidence="8">
    <location>
        <begin position="20"/>
        <end position="41"/>
    </location>
</feature>
<keyword evidence="6 8" id="KW-1133">Transmembrane helix</keyword>
<evidence type="ECO:0000256" key="2">
    <source>
        <dbReference type="ARBA" id="ARBA00007520"/>
    </source>
</evidence>
<dbReference type="PANTHER" id="PTHR43124:SF3">
    <property type="entry name" value="CHLORAMPHENICOL EFFLUX PUMP RV0191"/>
    <property type="match status" value="1"/>
</dbReference>
<reference evidence="10 11" key="1">
    <citation type="submission" date="2020-07" db="EMBL/GenBank/DDBJ databases">
        <title>Thermoactinomyces phylogeny.</title>
        <authorList>
            <person name="Dunlap C."/>
        </authorList>
    </citation>
    <scope>NUCLEOTIDE SEQUENCE [LARGE SCALE GENOMIC DNA]</scope>
    <source>
        <strain evidence="10 11">AMNI-1</strain>
    </source>
</reference>
<protein>
    <submittedName>
        <fullName evidence="10">MFS transporter</fullName>
    </submittedName>
</protein>
<evidence type="ECO:0000256" key="6">
    <source>
        <dbReference type="ARBA" id="ARBA00022989"/>
    </source>
</evidence>
<evidence type="ECO:0000256" key="7">
    <source>
        <dbReference type="ARBA" id="ARBA00023136"/>
    </source>
</evidence>
<dbReference type="SUPFAM" id="SSF103473">
    <property type="entry name" value="MFS general substrate transporter"/>
    <property type="match status" value="1"/>
</dbReference>
<dbReference type="PROSITE" id="PS00216">
    <property type="entry name" value="SUGAR_TRANSPORT_1"/>
    <property type="match status" value="1"/>
</dbReference>
<dbReference type="InterPro" id="IPR036259">
    <property type="entry name" value="MFS_trans_sf"/>
</dbReference>
<keyword evidence="7 8" id="KW-0472">Membrane</keyword>
<dbReference type="Proteomes" id="UP000538292">
    <property type="component" value="Unassembled WGS sequence"/>
</dbReference>
<dbReference type="InterPro" id="IPR020846">
    <property type="entry name" value="MFS_dom"/>
</dbReference>
<dbReference type="InterPro" id="IPR050189">
    <property type="entry name" value="MFS_Efflux_Transporters"/>
</dbReference>
<proteinExistence type="inferred from homology"/>
<keyword evidence="4" id="KW-1003">Cell membrane</keyword>
<evidence type="ECO:0000256" key="3">
    <source>
        <dbReference type="ARBA" id="ARBA00022448"/>
    </source>
</evidence>
<feature type="transmembrane region" description="Helical" evidence="8">
    <location>
        <begin position="352"/>
        <end position="374"/>
    </location>
</feature>
<dbReference type="AlphaFoldDB" id="A0A7W1XPQ0"/>
<dbReference type="PRINTS" id="PR01035">
    <property type="entry name" value="TCRTETA"/>
</dbReference>
<feature type="transmembrane region" description="Helical" evidence="8">
    <location>
        <begin position="292"/>
        <end position="310"/>
    </location>
</feature>
<feature type="domain" description="Major facilitator superfamily (MFS) profile" evidence="9">
    <location>
        <begin position="19"/>
        <end position="405"/>
    </location>
</feature>
<keyword evidence="11" id="KW-1185">Reference proteome</keyword>
<gene>
    <name evidence="10" type="ORF">H2C83_00860</name>
</gene>
<evidence type="ECO:0000313" key="10">
    <source>
        <dbReference type="EMBL" id="MBA4600896.1"/>
    </source>
</evidence>
<dbReference type="Pfam" id="PF07690">
    <property type="entry name" value="MFS_1"/>
    <property type="match status" value="1"/>
</dbReference>
<feature type="transmembrane region" description="Helical" evidence="8">
    <location>
        <begin position="173"/>
        <end position="197"/>
    </location>
</feature>
<dbReference type="PANTHER" id="PTHR43124">
    <property type="entry name" value="PURINE EFFLUX PUMP PBUE"/>
    <property type="match status" value="1"/>
</dbReference>
<dbReference type="GO" id="GO:0005886">
    <property type="term" value="C:plasma membrane"/>
    <property type="evidence" value="ECO:0007669"/>
    <property type="project" value="UniProtKB-SubCell"/>
</dbReference>
<keyword evidence="5 8" id="KW-0812">Transmembrane</keyword>
<comment type="similarity">
    <text evidence="2">Belongs to the major facilitator superfamily. TCR/Tet family.</text>
</comment>
<sequence>MPPSQAVHGKEGQKLQIAALITLSSIPFIMVLGNSMLIPVLPTAEKALNVSSFQVSLLITLFSIPAAFAIPIAGIMADRIGRKKIVFYSLLLYGLGGLLAGFSSVYQGGSYTFVLISRIIQGIGAAGTSPIAMVLLGDLYQGEDRSKALGILEASNAFGKVLSPILGSLIAVITWYAMFFAFPLLCIPAAIALWKVIREPSKNEKPQPLQEYKRHIYKIFKRRGKWLSVSFLAGALMMFTMFGILFYLSDYLEKTYRVEGIFKGFILAVPLLALCVTAYLTGSHVKEQTHKMNKLIILGLILTTIATAATPWWKNAYWLVGCSFVIGIGSGLILPCLNTLITSAVGMQERGIITSLYNSVRFFGVALGPPVFGALANRPFILFLGLAFVLFIMIFLSHKFIDRPQRLRGKGGRSRLLLRKKRLSPV</sequence>
<evidence type="ECO:0000256" key="1">
    <source>
        <dbReference type="ARBA" id="ARBA00004651"/>
    </source>
</evidence>
<organism evidence="10 11">
    <name type="scientific">Thermoactinomyces mirandus</name>
    <dbReference type="NCBI Taxonomy" id="2756294"/>
    <lineage>
        <taxon>Bacteria</taxon>
        <taxon>Bacillati</taxon>
        <taxon>Bacillota</taxon>
        <taxon>Bacilli</taxon>
        <taxon>Bacillales</taxon>
        <taxon>Thermoactinomycetaceae</taxon>
        <taxon>Thermoactinomyces</taxon>
    </lineage>
</organism>
<dbReference type="GO" id="GO:0022857">
    <property type="term" value="F:transmembrane transporter activity"/>
    <property type="evidence" value="ECO:0007669"/>
    <property type="project" value="InterPro"/>
</dbReference>
<name>A0A7W1XPQ0_9BACL</name>
<comment type="caution">
    <text evidence="10">The sequence shown here is derived from an EMBL/GenBank/DDBJ whole genome shotgun (WGS) entry which is preliminary data.</text>
</comment>
<evidence type="ECO:0000313" key="11">
    <source>
        <dbReference type="Proteomes" id="UP000538292"/>
    </source>
</evidence>
<accession>A0A7W1XPQ0</accession>
<dbReference type="Gene3D" id="1.20.1250.20">
    <property type="entry name" value="MFS general substrate transporter like domains"/>
    <property type="match status" value="1"/>
</dbReference>
<dbReference type="InterPro" id="IPR011701">
    <property type="entry name" value="MFS"/>
</dbReference>
<evidence type="ECO:0000256" key="4">
    <source>
        <dbReference type="ARBA" id="ARBA00022475"/>
    </source>
</evidence>
<feature type="transmembrane region" description="Helical" evidence="8">
    <location>
        <begin position="260"/>
        <end position="280"/>
    </location>
</feature>
<dbReference type="RefSeq" id="WP_181736826.1">
    <property type="nucleotide sequence ID" value="NZ_JACEOL010000002.1"/>
</dbReference>
<comment type="subcellular location">
    <subcellularLocation>
        <location evidence="1">Cell membrane</location>
        <topology evidence="1">Multi-pass membrane protein</topology>
    </subcellularLocation>
</comment>
<dbReference type="CDD" id="cd17474">
    <property type="entry name" value="MFS_YfmO_like"/>
    <property type="match status" value="1"/>
</dbReference>
<dbReference type="InterPro" id="IPR005829">
    <property type="entry name" value="Sugar_transporter_CS"/>
</dbReference>
<dbReference type="EMBL" id="JACEOL010000002">
    <property type="protein sequence ID" value="MBA4600896.1"/>
    <property type="molecule type" value="Genomic_DNA"/>
</dbReference>
<feature type="transmembrane region" description="Helical" evidence="8">
    <location>
        <begin position="380"/>
        <end position="401"/>
    </location>
</feature>
<evidence type="ECO:0000259" key="9">
    <source>
        <dbReference type="PROSITE" id="PS50850"/>
    </source>
</evidence>
<evidence type="ECO:0000256" key="5">
    <source>
        <dbReference type="ARBA" id="ARBA00022692"/>
    </source>
</evidence>
<feature type="transmembrane region" description="Helical" evidence="8">
    <location>
        <begin position="316"/>
        <end position="340"/>
    </location>
</feature>